<feature type="site" description="Lowers pKa of active site Tyr" evidence="6">
    <location>
        <position position="77"/>
    </location>
</feature>
<dbReference type="STRING" id="58114.SAMN05216270_105209"/>
<dbReference type="InterPro" id="IPR020471">
    <property type="entry name" value="AKR"/>
</dbReference>
<dbReference type="PANTHER" id="PTHR43827">
    <property type="entry name" value="2,5-DIKETO-D-GLUCONIC ACID REDUCTASE"/>
    <property type="match status" value="1"/>
</dbReference>
<dbReference type="FunFam" id="3.20.20.100:FF:000002">
    <property type="entry name" value="2,5-diketo-D-gluconic acid reductase A"/>
    <property type="match status" value="1"/>
</dbReference>
<dbReference type="SUPFAM" id="SSF51430">
    <property type="entry name" value="NAD(P)-linked oxidoreductase"/>
    <property type="match status" value="1"/>
</dbReference>
<dbReference type="PANTHER" id="PTHR43827:SF3">
    <property type="entry name" value="NADP-DEPENDENT OXIDOREDUCTASE DOMAIN-CONTAINING PROTEIN"/>
    <property type="match status" value="1"/>
</dbReference>
<dbReference type="CDD" id="cd19071">
    <property type="entry name" value="AKR_AKR1-5-like"/>
    <property type="match status" value="1"/>
</dbReference>
<evidence type="ECO:0000256" key="2">
    <source>
        <dbReference type="ARBA" id="ARBA00022857"/>
    </source>
</evidence>
<dbReference type="PROSITE" id="PS00063">
    <property type="entry name" value="ALDOKETO_REDUCTASE_3"/>
    <property type="match status" value="1"/>
</dbReference>
<protein>
    <submittedName>
        <fullName evidence="8">2,5-diketo-D-gluconate reductase A</fullName>
    </submittedName>
</protein>
<evidence type="ECO:0000256" key="4">
    <source>
        <dbReference type="PIRSR" id="PIRSR000097-1"/>
    </source>
</evidence>
<reference evidence="9" key="1">
    <citation type="submission" date="2016-10" db="EMBL/GenBank/DDBJ databases">
        <authorList>
            <person name="Varghese N."/>
            <person name="Submissions S."/>
        </authorList>
    </citation>
    <scope>NUCLEOTIDE SEQUENCE [LARGE SCALE GENOMIC DNA]</scope>
    <source>
        <strain evidence="9">CGMCC 4.3516</strain>
    </source>
</reference>
<dbReference type="PIRSF" id="PIRSF000097">
    <property type="entry name" value="AKR"/>
    <property type="match status" value="1"/>
</dbReference>
<feature type="binding site" evidence="5">
    <location>
        <position position="110"/>
    </location>
    <ligand>
        <name>substrate</name>
    </ligand>
</feature>
<dbReference type="Gene3D" id="3.20.20.100">
    <property type="entry name" value="NADP-dependent oxidoreductase domain"/>
    <property type="match status" value="1"/>
</dbReference>
<keyword evidence="3" id="KW-0560">Oxidoreductase</keyword>
<evidence type="ECO:0000313" key="9">
    <source>
        <dbReference type="Proteomes" id="UP000198949"/>
    </source>
</evidence>
<gene>
    <name evidence="8" type="ORF">SAMN05216270_105209</name>
</gene>
<dbReference type="InterPro" id="IPR018170">
    <property type="entry name" value="Aldo/ket_reductase_CS"/>
</dbReference>
<dbReference type="InterPro" id="IPR023210">
    <property type="entry name" value="NADP_OxRdtase_dom"/>
</dbReference>
<dbReference type="PRINTS" id="PR00069">
    <property type="entry name" value="ALDKETRDTASE"/>
</dbReference>
<evidence type="ECO:0000256" key="3">
    <source>
        <dbReference type="ARBA" id="ARBA00023002"/>
    </source>
</evidence>
<name>A0A1G6W0L3_9ACTN</name>
<evidence type="ECO:0000256" key="1">
    <source>
        <dbReference type="ARBA" id="ARBA00007905"/>
    </source>
</evidence>
<dbReference type="AlphaFoldDB" id="A0A1G6W0L3"/>
<evidence type="ECO:0000256" key="6">
    <source>
        <dbReference type="PIRSR" id="PIRSR000097-3"/>
    </source>
</evidence>
<accession>A0A1G6W0L3</accession>
<sequence length="278" mass="30301">MAPEAPTVELAHGAAMPRLGLGTWPMDDAEAERVIAEAIGLGYRLVDTAENYRNERGVGLGLKASGAAREDLFVTTKFNREWHGVDLAAEACQRSLDRLGLDYIDLLLIHWPNPQHGHYEEAFQGLVRLLEAGRVKAIGTSNFKPAHLDRIIEATGVIPDVNQIQLSPLTTRLDARAYHKERGIVTQSWSPIGGSGGEVREDPVVVGLAEKYGKTPVQVVLRWHLDLGLAVVPKSSNLKRLEQNLDVFDFSLDPDDVMALSALDQGEASAADSDAFGH</sequence>
<dbReference type="OrthoDB" id="9804790at2"/>
<dbReference type="Proteomes" id="UP000198949">
    <property type="component" value="Unassembled WGS sequence"/>
</dbReference>
<keyword evidence="2" id="KW-0521">NADP</keyword>
<keyword evidence="9" id="KW-1185">Reference proteome</keyword>
<dbReference type="PROSITE" id="PS00798">
    <property type="entry name" value="ALDOKETO_REDUCTASE_1"/>
    <property type="match status" value="1"/>
</dbReference>
<evidence type="ECO:0000256" key="5">
    <source>
        <dbReference type="PIRSR" id="PIRSR000097-2"/>
    </source>
</evidence>
<dbReference type="EMBL" id="FNAD01000005">
    <property type="protein sequence ID" value="SDD58757.1"/>
    <property type="molecule type" value="Genomic_DNA"/>
</dbReference>
<dbReference type="Pfam" id="PF00248">
    <property type="entry name" value="Aldo_ket_red"/>
    <property type="match status" value="1"/>
</dbReference>
<comment type="similarity">
    <text evidence="1">Belongs to the aldo/keto reductase family.</text>
</comment>
<feature type="domain" description="NADP-dependent oxidoreductase" evidence="7">
    <location>
        <begin position="19"/>
        <end position="263"/>
    </location>
</feature>
<proteinExistence type="inferred from homology"/>
<feature type="active site" description="Proton donor" evidence="4">
    <location>
        <position position="52"/>
    </location>
</feature>
<dbReference type="GO" id="GO:0016616">
    <property type="term" value="F:oxidoreductase activity, acting on the CH-OH group of donors, NAD or NADP as acceptor"/>
    <property type="evidence" value="ECO:0007669"/>
    <property type="project" value="UniProtKB-ARBA"/>
</dbReference>
<evidence type="ECO:0000259" key="7">
    <source>
        <dbReference type="Pfam" id="PF00248"/>
    </source>
</evidence>
<evidence type="ECO:0000313" key="8">
    <source>
        <dbReference type="EMBL" id="SDD58757.1"/>
    </source>
</evidence>
<organism evidence="8 9">
    <name type="scientific">Glycomyces harbinensis</name>
    <dbReference type="NCBI Taxonomy" id="58114"/>
    <lineage>
        <taxon>Bacteria</taxon>
        <taxon>Bacillati</taxon>
        <taxon>Actinomycetota</taxon>
        <taxon>Actinomycetes</taxon>
        <taxon>Glycomycetales</taxon>
        <taxon>Glycomycetaceae</taxon>
        <taxon>Glycomyces</taxon>
    </lineage>
</organism>
<dbReference type="RefSeq" id="WP_091033443.1">
    <property type="nucleotide sequence ID" value="NZ_FNAD01000005.1"/>
</dbReference>
<dbReference type="InterPro" id="IPR036812">
    <property type="entry name" value="NAD(P)_OxRdtase_dom_sf"/>
</dbReference>